<organism evidence="2 3">
    <name type="scientific">Pseudoalteromonas gelatinilytica</name>
    <dbReference type="NCBI Taxonomy" id="1703256"/>
    <lineage>
        <taxon>Bacteria</taxon>
        <taxon>Pseudomonadati</taxon>
        <taxon>Pseudomonadota</taxon>
        <taxon>Gammaproteobacteria</taxon>
        <taxon>Alteromonadales</taxon>
        <taxon>Pseudoalteromonadaceae</taxon>
        <taxon>Pseudoalteromonas</taxon>
    </lineage>
</organism>
<protein>
    <submittedName>
        <fullName evidence="2">TraB/GumN family protein</fullName>
    </submittedName>
</protein>
<dbReference type="Pfam" id="PF01963">
    <property type="entry name" value="TraB_PrgY_gumN"/>
    <property type="match status" value="1"/>
</dbReference>
<dbReference type="Proteomes" id="UP000265938">
    <property type="component" value="Unassembled WGS sequence"/>
</dbReference>
<dbReference type="CDD" id="cd14789">
    <property type="entry name" value="Tiki"/>
    <property type="match status" value="1"/>
</dbReference>
<dbReference type="AlphaFoldDB" id="A0A3A3EH75"/>
<evidence type="ECO:0000313" key="3">
    <source>
        <dbReference type="Proteomes" id="UP000265938"/>
    </source>
</evidence>
<keyword evidence="1" id="KW-0732">Signal</keyword>
<feature type="chain" id="PRO_5017473845" evidence="1">
    <location>
        <begin position="27"/>
        <end position="297"/>
    </location>
</feature>
<proteinExistence type="predicted"/>
<reference evidence="2 3" key="1">
    <citation type="submission" date="2018-09" db="EMBL/GenBank/DDBJ databases">
        <title>Identification of marine bacteria producing industrial enzymes.</title>
        <authorList>
            <person name="Cheng T.H."/>
            <person name="Saidin J."/>
            <person name="Muhd D.D."/>
            <person name="Isa M.N.M."/>
            <person name="Bakar M.F.A."/>
            <person name="Ismail N."/>
        </authorList>
    </citation>
    <scope>NUCLEOTIDE SEQUENCE [LARGE SCALE GENOMIC DNA]</scope>
    <source>
        <strain evidence="2 3">MNAD 1.6</strain>
    </source>
</reference>
<dbReference type="PANTHER" id="PTHR40590">
    <property type="entry name" value="CYTOPLASMIC PROTEIN-RELATED"/>
    <property type="match status" value="1"/>
</dbReference>
<name>A0A3A3EH75_9GAMM</name>
<dbReference type="EMBL" id="QYSE01000005">
    <property type="protein sequence ID" value="RJF33726.1"/>
    <property type="molecule type" value="Genomic_DNA"/>
</dbReference>
<sequence length="297" mass="33303">MKTLTRHFLISSVAASGLLTSGFGAAKSAVWQVNKGDDYIYIAGSIHILPPKELPLPVEFNQAYKQVDTLVLEADVPAPSDSSAQLTMLKTLSYQAGETLSSKLTAKVKLQLEEQLNRYGMKLSEFDSFRPFLVSLLMTSLELQKQSLLGEGVDSYLTKLAKQDAKELAFLETLAFQLHLFKQLGSQDESAFIESQLAQISHYQHHYAALLDAWRHGDMQAMNTLTIMPLKEHDLLTYNMLIKQRNLTWLSKIERYFTNHQKELVLVGAAHLAGDDSLLGLLKNKGYAIKQLNTDEE</sequence>
<gene>
    <name evidence="2" type="ORF">D4741_17410</name>
</gene>
<evidence type="ECO:0000313" key="2">
    <source>
        <dbReference type="EMBL" id="RJF33726.1"/>
    </source>
</evidence>
<dbReference type="InterPro" id="IPR002816">
    <property type="entry name" value="TraB/PrgY/GumN_fam"/>
</dbReference>
<dbReference type="PANTHER" id="PTHR40590:SF1">
    <property type="entry name" value="CYTOPLASMIC PROTEIN"/>
    <property type="match status" value="1"/>
</dbReference>
<comment type="caution">
    <text evidence="2">The sequence shown here is derived from an EMBL/GenBank/DDBJ whole genome shotgun (WGS) entry which is preliminary data.</text>
</comment>
<evidence type="ECO:0000256" key="1">
    <source>
        <dbReference type="SAM" id="SignalP"/>
    </source>
</evidence>
<accession>A0A3A3EH75</accession>
<dbReference type="InterPro" id="IPR047111">
    <property type="entry name" value="YbaP-like"/>
</dbReference>
<dbReference type="RefSeq" id="WP_119853852.1">
    <property type="nucleotide sequence ID" value="NZ_QYSE01000005.1"/>
</dbReference>
<feature type="signal peptide" evidence="1">
    <location>
        <begin position="1"/>
        <end position="26"/>
    </location>
</feature>